<evidence type="ECO:0000313" key="5">
    <source>
        <dbReference type="EMBL" id="SFQ02361.1"/>
    </source>
</evidence>
<feature type="chain" id="PRO_5011791145" evidence="3">
    <location>
        <begin position="23"/>
        <end position="218"/>
    </location>
</feature>
<dbReference type="EMBL" id="FOXA01000027">
    <property type="protein sequence ID" value="SFQ02361.1"/>
    <property type="molecule type" value="Genomic_DNA"/>
</dbReference>
<dbReference type="PROSITE" id="PS00018">
    <property type="entry name" value="EF_HAND_1"/>
    <property type="match status" value="3"/>
</dbReference>
<reference evidence="5 6" key="1">
    <citation type="submission" date="2016-10" db="EMBL/GenBank/DDBJ databases">
        <authorList>
            <person name="de Groot N.N."/>
        </authorList>
    </citation>
    <scope>NUCLEOTIDE SEQUENCE [LARGE SCALE GENOMIC DNA]</scope>
    <source>
        <strain evidence="5 6">DSM 19547</strain>
    </source>
</reference>
<feature type="transmembrane region" description="Helical" evidence="2">
    <location>
        <begin position="56"/>
        <end position="77"/>
    </location>
</feature>
<dbReference type="SMART" id="SM00054">
    <property type="entry name" value="EFh"/>
    <property type="match status" value="3"/>
</dbReference>
<dbReference type="SUPFAM" id="SSF47473">
    <property type="entry name" value="EF-hand"/>
    <property type="match status" value="1"/>
</dbReference>
<dbReference type="PROSITE" id="PS50222">
    <property type="entry name" value="EF_HAND_2"/>
    <property type="match status" value="2"/>
</dbReference>
<keyword evidence="2" id="KW-0472">Membrane</keyword>
<evidence type="ECO:0000259" key="4">
    <source>
        <dbReference type="PROSITE" id="PS50222"/>
    </source>
</evidence>
<feature type="domain" description="EF-hand" evidence="4">
    <location>
        <begin position="76"/>
        <end position="111"/>
    </location>
</feature>
<name>A0A1I5V4J4_9RHOB</name>
<keyword evidence="2" id="KW-0812">Transmembrane</keyword>
<keyword evidence="6" id="KW-1185">Reference proteome</keyword>
<accession>A0A1I5V4J4</accession>
<evidence type="ECO:0000256" key="2">
    <source>
        <dbReference type="SAM" id="Phobius"/>
    </source>
</evidence>
<dbReference type="Pfam" id="PF00036">
    <property type="entry name" value="EF-hand_1"/>
    <property type="match status" value="1"/>
</dbReference>
<dbReference type="InterPro" id="IPR018247">
    <property type="entry name" value="EF_Hand_1_Ca_BS"/>
</dbReference>
<dbReference type="Pfam" id="PF13202">
    <property type="entry name" value="EF-hand_5"/>
    <property type="match status" value="2"/>
</dbReference>
<feature type="region of interest" description="Disordered" evidence="1">
    <location>
        <begin position="175"/>
        <end position="196"/>
    </location>
</feature>
<organism evidence="5 6">
    <name type="scientific">Tranquillimonas alkanivorans</name>
    <dbReference type="NCBI Taxonomy" id="441119"/>
    <lineage>
        <taxon>Bacteria</taxon>
        <taxon>Pseudomonadati</taxon>
        <taxon>Pseudomonadota</taxon>
        <taxon>Alphaproteobacteria</taxon>
        <taxon>Rhodobacterales</taxon>
        <taxon>Roseobacteraceae</taxon>
        <taxon>Tranquillimonas</taxon>
    </lineage>
</organism>
<feature type="signal peptide" evidence="3">
    <location>
        <begin position="1"/>
        <end position="22"/>
    </location>
</feature>
<protein>
    <submittedName>
        <fullName evidence="5">EF hand</fullName>
    </submittedName>
</protein>
<dbReference type="InterPro" id="IPR011992">
    <property type="entry name" value="EF-hand-dom_pair"/>
</dbReference>
<keyword evidence="3" id="KW-0732">Signal</keyword>
<dbReference type="GO" id="GO:0005509">
    <property type="term" value="F:calcium ion binding"/>
    <property type="evidence" value="ECO:0007669"/>
    <property type="project" value="InterPro"/>
</dbReference>
<dbReference type="InterPro" id="IPR002048">
    <property type="entry name" value="EF_hand_dom"/>
</dbReference>
<dbReference type="RefSeq" id="WP_093425054.1">
    <property type="nucleotide sequence ID" value="NZ_FOXA01000027.1"/>
</dbReference>
<sequence>MKTFGSAALAAALALTAGAALADDGHGRRGAGGSGMYGAQGGGHDMMQMMKMHSGMAGSGGMPGMGMMGAGGMPMMGGMSMMAMMERFDADGDGTVTPEELRTALQGLLQEYDADGNGTLSLDEFETLHSAMMREATVDRFQFLDNDGDGEVTPEEMATPADRMERMQEMRNRMMSGPGGSAASAGQPGMMNGNSQGMMQDDDASGMMEGNGMEMQEN</sequence>
<dbReference type="Gene3D" id="1.10.238.10">
    <property type="entry name" value="EF-hand"/>
    <property type="match status" value="2"/>
</dbReference>
<feature type="domain" description="EF-hand" evidence="4">
    <location>
        <begin position="112"/>
        <end position="135"/>
    </location>
</feature>
<dbReference type="AlphaFoldDB" id="A0A1I5V4J4"/>
<gene>
    <name evidence="5" type="ORF">SAMN04488047_12712</name>
</gene>
<evidence type="ECO:0000313" key="6">
    <source>
        <dbReference type="Proteomes" id="UP000199356"/>
    </source>
</evidence>
<keyword evidence="2" id="KW-1133">Transmembrane helix</keyword>
<proteinExistence type="predicted"/>
<dbReference type="STRING" id="441119.SAMN04488047_12712"/>
<dbReference type="Proteomes" id="UP000199356">
    <property type="component" value="Unassembled WGS sequence"/>
</dbReference>
<dbReference type="OrthoDB" id="5470953at2"/>
<evidence type="ECO:0000256" key="1">
    <source>
        <dbReference type="SAM" id="MobiDB-lite"/>
    </source>
</evidence>
<evidence type="ECO:0000256" key="3">
    <source>
        <dbReference type="SAM" id="SignalP"/>
    </source>
</evidence>